<keyword evidence="3" id="KW-0862">Zinc</keyword>
<dbReference type="EMBL" id="JAVRRJ010000001">
    <property type="protein sequence ID" value="KAK5090963.1"/>
    <property type="molecule type" value="Genomic_DNA"/>
</dbReference>
<accession>A0AAN7YJZ0</accession>
<keyword evidence="1" id="KW-0479">Metal-binding</keyword>
<dbReference type="PANTHER" id="PTHR23235">
    <property type="entry name" value="KRUEPPEL-LIKE TRANSCRIPTION FACTOR"/>
    <property type="match status" value="1"/>
</dbReference>
<dbReference type="SUPFAM" id="SSF57667">
    <property type="entry name" value="beta-beta-alpha zinc fingers"/>
    <property type="match status" value="1"/>
</dbReference>
<proteinExistence type="predicted"/>
<feature type="domain" description="C2H2-type" evidence="6">
    <location>
        <begin position="146"/>
        <end position="173"/>
    </location>
</feature>
<dbReference type="AlphaFoldDB" id="A0AAN7YJZ0"/>
<organism evidence="7 8">
    <name type="scientific">Lithohypha guttulata</name>
    <dbReference type="NCBI Taxonomy" id="1690604"/>
    <lineage>
        <taxon>Eukaryota</taxon>
        <taxon>Fungi</taxon>
        <taxon>Dikarya</taxon>
        <taxon>Ascomycota</taxon>
        <taxon>Pezizomycotina</taxon>
        <taxon>Eurotiomycetes</taxon>
        <taxon>Chaetothyriomycetidae</taxon>
        <taxon>Chaetothyriales</taxon>
        <taxon>Trichomeriaceae</taxon>
        <taxon>Lithohypha</taxon>
    </lineage>
</organism>
<dbReference type="PROSITE" id="PS00028">
    <property type="entry name" value="ZINC_FINGER_C2H2_1"/>
    <property type="match status" value="1"/>
</dbReference>
<evidence type="ECO:0000313" key="8">
    <source>
        <dbReference type="Proteomes" id="UP001309876"/>
    </source>
</evidence>
<evidence type="ECO:0000256" key="2">
    <source>
        <dbReference type="ARBA" id="ARBA00022771"/>
    </source>
</evidence>
<keyword evidence="8" id="KW-1185">Reference proteome</keyword>
<dbReference type="Pfam" id="PF00096">
    <property type="entry name" value="zf-C2H2"/>
    <property type="match status" value="1"/>
</dbReference>
<dbReference type="PROSITE" id="PS50157">
    <property type="entry name" value="ZINC_FINGER_C2H2_2"/>
    <property type="match status" value="1"/>
</dbReference>
<comment type="caution">
    <text evidence="7">The sequence shown here is derived from an EMBL/GenBank/DDBJ whole genome shotgun (WGS) entry which is preliminary data.</text>
</comment>
<evidence type="ECO:0000256" key="4">
    <source>
        <dbReference type="PROSITE-ProRule" id="PRU00042"/>
    </source>
</evidence>
<evidence type="ECO:0000313" key="7">
    <source>
        <dbReference type="EMBL" id="KAK5090963.1"/>
    </source>
</evidence>
<dbReference type="GO" id="GO:0000981">
    <property type="term" value="F:DNA-binding transcription factor activity, RNA polymerase II-specific"/>
    <property type="evidence" value="ECO:0007669"/>
    <property type="project" value="TreeGrafter"/>
</dbReference>
<evidence type="ECO:0000259" key="6">
    <source>
        <dbReference type="PROSITE" id="PS50157"/>
    </source>
</evidence>
<protein>
    <recommendedName>
        <fullName evidence="6">C2H2-type domain-containing protein</fullName>
    </recommendedName>
</protein>
<dbReference type="InterPro" id="IPR013087">
    <property type="entry name" value="Znf_C2H2_type"/>
</dbReference>
<dbReference type="GO" id="GO:0008270">
    <property type="term" value="F:zinc ion binding"/>
    <property type="evidence" value="ECO:0007669"/>
    <property type="project" value="UniProtKB-KW"/>
</dbReference>
<dbReference type="PANTHER" id="PTHR23235:SF120">
    <property type="entry name" value="KRUPPEL-LIKE FACTOR 15"/>
    <property type="match status" value="1"/>
</dbReference>
<reference evidence="7 8" key="1">
    <citation type="submission" date="2023-08" db="EMBL/GenBank/DDBJ databases">
        <title>Black Yeasts Isolated from many extreme environments.</title>
        <authorList>
            <person name="Coleine C."/>
            <person name="Stajich J.E."/>
            <person name="Selbmann L."/>
        </authorList>
    </citation>
    <scope>NUCLEOTIDE SEQUENCE [LARGE SCALE GENOMIC DNA]</scope>
    <source>
        <strain evidence="7 8">CCFEE 5910</strain>
    </source>
</reference>
<name>A0AAN7YJZ0_9EURO</name>
<dbReference type="Proteomes" id="UP001309876">
    <property type="component" value="Unassembled WGS sequence"/>
</dbReference>
<gene>
    <name evidence="7" type="ORF">LTR05_001141</name>
</gene>
<evidence type="ECO:0000256" key="5">
    <source>
        <dbReference type="SAM" id="MobiDB-lite"/>
    </source>
</evidence>
<evidence type="ECO:0000256" key="3">
    <source>
        <dbReference type="ARBA" id="ARBA00022833"/>
    </source>
</evidence>
<dbReference type="Gene3D" id="3.30.160.60">
    <property type="entry name" value="Classic Zinc Finger"/>
    <property type="match status" value="1"/>
</dbReference>
<dbReference type="FunFam" id="3.30.160.60:FF:002343">
    <property type="entry name" value="Zinc finger protein 33A"/>
    <property type="match status" value="1"/>
</dbReference>
<dbReference type="InterPro" id="IPR036236">
    <property type="entry name" value="Znf_C2H2_sf"/>
</dbReference>
<feature type="compositionally biased region" description="Basic and acidic residues" evidence="5">
    <location>
        <begin position="187"/>
        <end position="198"/>
    </location>
</feature>
<feature type="region of interest" description="Disordered" evidence="5">
    <location>
        <begin position="115"/>
        <end position="198"/>
    </location>
</feature>
<evidence type="ECO:0000256" key="1">
    <source>
        <dbReference type="ARBA" id="ARBA00022723"/>
    </source>
</evidence>
<dbReference type="GO" id="GO:0000978">
    <property type="term" value="F:RNA polymerase II cis-regulatory region sequence-specific DNA binding"/>
    <property type="evidence" value="ECO:0007669"/>
    <property type="project" value="TreeGrafter"/>
</dbReference>
<keyword evidence="2 4" id="KW-0863">Zinc-finger</keyword>
<sequence length="326" mass="35052">MDSTPSPTTPAYNYNDASLVPFDSLLRPDATLNYLPSPTGITPFVEQGMMIGVLPQEPLGPKHPQPLAPAVYPSMPAAVEMNQIPTPALSADASVSSSSSASQPVRPVTANNNAVSAGKKNKYPSTFTTSGHAARHGKKHTGEKGVHCPVCDKAFTRKDNMKQHERTHKNRPANGEEKKSKAQTTRDANKSKDIPKEEVPVPALPVVLQNPVQIRKSSSGLSNPSDITLPLNPIDTPVDTSPSFFADPTPQIVLPTDTALDADSLVNSMYPPLIDEPLAATAMSINEKLEMPVPQPPTLVRGFSDLDTLAQAAESQYDPYYQQPQF</sequence>
<dbReference type="SMART" id="SM00355">
    <property type="entry name" value="ZnF_C2H2"/>
    <property type="match status" value="1"/>
</dbReference>
<feature type="compositionally biased region" description="Basic and acidic residues" evidence="5">
    <location>
        <begin position="154"/>
        <end position="164"/>
    </location>
</feature>